<dbReference type="Proteomes" id="UP000005561">
    <property type="component" value="Unassembled WGS sequence"/>
</dbReference>
<dbReference type="SUPFAM" id="SSF53850">
    <property type="entry name" value="Periplasmic binding protein-like II"/>
    <property type="match status" value="1"/>
</dbReference>
<dbReference type="EMBL" id="ACCL02000009">
    <property type="protein sequence ID" value="EET60688.1"/>
    <property type="molecule type" value="Genomic_DNA"/>
</dbReference>
<comment type="caution">
    <text evidence="2">The sequence shown here is derived from an EMBL/GenBank/DDBJ whole genome shotgun (WGS) entry which is preliminary data.</text>
</comment>
<dbReference type="RefSeq" id="WP_006861942.1">
    <property type="nucleotide sequence ID" value="NZ_ACCL02000009.1"/>
</dbReference>
<sequence>MNKKMVSMVLAAALTGVSIFPAAVQAEDSGKVMISILCDLERANVGIGGLDTGFYAALDEWAEAHPDVEISLESMNQTDYQTKITSLGAAGDMPDMFMLKGSWTKNFAENGWVKDITDVLDADPEWKDGYIEGGFDAATYDGKIYGVPRESLATGLVFYNSDLWAEIGYEEFPSTWTELLDAVEKFKEAGITPFVMGNKANWPAESNWLSTLGDRFTGTEWTNSIINGEGAAFTDEEFVAALTCFQELAQAGAFNEDINSLDDVEEDTVYFNKKAATIVTGTWFFATVDSSAPDDVKAATKLALLPSVEGGKGDANTVSGGPAWFFSVSSNEMDETKTELIMDLLKYVSDEHQADVSASAGIITAWANPTYDASGVPALFNDYNELMKTTTVVPIYDAMMDAALIETMNTGLQSLLIGEMTPEELAENIQFEYEMAQ</sequence>
<dbReference type="PANTHER" id="PTHR43649">
    <property type="entry name" value="ARABINOSE-BINDING PROTEIN-RELATED"/>
    <property type="match status" value="1"/>
</dbReference>
<dbReference type="Pfam" id="PF01547">
    <property type="entry name" value="SBP_bac_1"/>
    <property type="match status" value="1"/>
</dbReference>
<dbReference type="OrthoDB" id="1861912at2"/>
<dbReference type="PANTHER" id="PTHR43649:SF14">
    <property type="entry name" value="BLR3389 PROTEIN"/>
    <property type="match status" value="1"/>
</dbReference>
<evidence type="ECO:0000256" key="1">
    <source>
        <dbReference type="SAM" id="SignalP"/>
    </source>
</evidence>
<accession>C6LEU9</accession>
<organism evidence="2 3">
    <name type="scientific">Marvinbryantia formatexigens DSM 14469</name>
    <dbReference type="NCBI Taxonomy" id="478749"/>
    <lineage>
        <taxon>Bacteria</taxon>
        <taxon>Bacillati</taxon>
        <taxon>Bacillota</taxon>
        <taxon>Clostridia</taxon>
        <taxon>Lachnospirales</taxon>
        <taxon>Lachnospiraceae</taxon>
        <taxon>Marvinbryantia</taxon>
    </lineage>
</organism>
<protein>
    <submittedName>
        <fullName evidence="2">ABC transporter, solute-binding protein</fullName>
    </submittedName>
</protein>
<name>C6LEU9_9FIRM</name>
<keyword evidence="3" id="KW-1185">Reference proteome</keyword>
<proteinExistence type="predicted"/>
<dbReference type="eggNOG" id="COG1653">
    <property type="taxonomic scope" value="Bacteria"/>
</dbReference>
<dbReference type="InterPro" id="IPR006059">
    <property type="entry name" value="SBP"/>
</dbReference>
<dbReference type="AlphaFoldDB" id="C6LEU9"/>
<dbReference type="STRING" id="168384.SAMN05660368_02421"/>
<feature type="signal peptide" evidence="1">
    <location>
        <begin position="1"/>
        <end position="26"/>
    </location>
</feature>
<feature type="chain" id="PRO_5002968397" evidence="1">
    <location>
        <begin position="27"/>
        <end position="437"/>
    </location>
</feature>
<dbReference type="InterPro" id="IPR050490">
    <property type="entry name" value="Bact_solute-bd_prot1"/>
</dbReference>
<reference evidence="2" key="1">
    <citation type="submission" date="2009-07" db="EMBL/GenBank/DDBJ databases">
        <authorList>
            <person name="Weinstock G."/>
            <person name="Sodergren E."/>
            <person name="Clifton S."/>
            <person name="Fulton L."/>
            <person name="Fulton B."/>
            <person name="Courtney L."/>
            <person name="Fronick C."/>
            <person name="Harrison M."/>
            <person name="Strong C."/>
            <person name="Farmer C."/>
            <person name="Delahaunty K."/>
            <person name="Markovic C."/>
            <person name="Hall O."/>
            <person name="Minx P."/>
            <person name="Tomlinson C."/>
            <person name="Mitreva M."/>
            <person name="Nelson J."/>
            <person name="Hou S."/>
            <person name="Wollam A."/>
            <person name="Pepin K.H."/>
            <person name="Johnson M."/>
            <person name="Bhonagiri V."/>
            <person name="Nash W.E."/>
            <person name="Warren W."/>
            <person name="Chinwalla A."/>
            <person name="Mardis E.R."/>
            <person name="Wilson R.K."/>
        </authorList>
    </citation>
    <scope>NUCLEOTIDE SEQUENCE [LARGE SCALE GENOMIC DNA]</scope>
    <source>
        <strain evidence="2">DSM 14469</strain>
    </source>
</reference>
<evidence type="ECO:0000313" key="3">
    <source>
        <dbReference type="Proteomes" id="UP000005561"/>
    </source>
</evidence>
<evidence type="ECO:0000313" key="2">
    <source>
        <dbReference type="EMBL" id="EET60688.1"/>
    </source>
</evidence>
<keyword evidence="1" id="KW-0732">Signal</keyword>
<gene>
    <name evidence="2" type="ORF">BRYFOR_07150</name>
</gene>
<dbReference type="Gene3D" id="3.40.190.10">
    <property type="entry name" value="Periplasmic binding protein-like II"/>
    <property type="match status" value="2"/>
</dbReference>